<evidence type="ECO:0000313" key="1">
    <source>
        <dbReference type="EMBL" id="MDX8050433.1"/>
    </source>
</evidence>
<dbReference type="Proteomes" id="UP001271792">
    <property type="component" value="Unassembled WGS sequence"/>
</dbReference>
<dbReference type="EMBL" id="JAXAVV010000005">
    <property type="protein sequence ID" value="MDX8050433.1"/>
    <property type="molecule type" value="Genomic_DNA"/>
</dbReference>
<proteinExistence type="predicted"/>
<comment type="caution">
    <text evidence="1">The sequence shown here is derived from an EMBL/GenBank/DDBJ whole genome shotgun (WGS) entry which is preliminary data.</text>
</comment>
<evidence type="ECO:0000313" key="2">
    <source>
        <dbReference type="Proteomes" id="UP001271792"/>
    </source>
</evidence>
<dbReference type="RefSeq" id="WP_319984406.1">
    <property type="nucleotide sequence ID" value="NZ_JAXAVV010000005.1"/>
</dbReference>
<accession>A0ABU4TQ60</accession>
<gene>
    <name evidence="1" type="ORF">SK571_13660</name>
</gene>
<organism evidence="1 2">
    <name type="scientific">Lentzea kristufekii</name>
    <dbReference type="NCBI Taxonomy" id="3095430"/>
    <lineage>
        <taxon>Bacteria</taxon>
        <taxon>Bacillati</taxon>
        <taxon>Actinomycetota</taxon>
        <taxon>Actinomycetes</taxon>
        <taxon>Pseudonocardiales</taxon>
        <taxon>Pseudonocardiaceae</taxon>
        <taxon>Lentzea</taxon>
    </lineage>
</organism>
<evidence type="ECO:0008006" key="3">
    <source>
        <dbReference type="Google" id="ProtNLM"/>
    </source>
</evidence>
<protein>
    <recommendedName>
        <fullName evidence="3">HEPN domain-containing protein</fullName>
    </recommendedName>
</protein>
<sequence length="98" mass="10545">MSRVARSAALAEVVTCQLMIRGLERQAIESPPRTLDAQRAAHEVRLRAYRAYARAAASAAPCYREGSAARLLAEATATALNMVVATMQRELDRTTAGA</sequence>
<name>A0ABU4TQ60_9PSEU</name>
<keyword evidence="2" id="KW-1185">Reference proteome</keyword>
<reference evidence="1 2" key="1">
    <citation type="submission" date="2023-11" db="EMBL/GenBank/DDBJ databases">
        <title>Lentzea sokolovensis, sp. nov., Lentzea kristufkii, sp. nov., and Lentzea miocenensis, sp. nov., rare actinobacteria from Sokolov Coal Basin, Miocene lacustrine sediment, Czech Republic.</title>
        <authorList>
            <person name="Lara A."/>
            <person name="Kotroba L."/>
            <person name="Nouioui I."/>
            <person name="Neumann-Schaal M."/>
            <person name="Mast Y."/>
            <person name="Chronakova A."/>
        </authorList>
    </citation>
    <scope>NUCLEOTIDE SEQUENCE [LARGE SCALE GENOMIC DNA]</scope>
    <source>
        <strain evidence="1 2">BCCO 10_0798</strain>
    </source>
</reference>